<evidence type="ECO:0000256" key="1">
    <source>
        <dbReference type="SAM" id="Coils"/>
    </source>
</evidence>
<dbReference type="PANTHER" id="PTHR34314:SF6">
    <property type="entry name" value="DUF3782 DOMAIN-CONTAINING PROTEIN"/>
    <property type="match status" value="1"/>
</dbReference>
<sequence>MKQEILRLLKEDEEFRYAIAGLIGLNTIISELKSLKEAILDNSRDIRELQKAVIEHSRAIKELQEVVVEHGKAIKALQETIIEHSNAIMELQKAVIEHSRAIKELQGEMVGLRASIYAVGNRYGVVTEEAFRSAISYLVEDLLKEYKVERWVYYDSRGAVYGTSSTIEIDVLVRDKEHILIEYKAHVDKGDIGELERIAKLYEEAVGVKAKKVIVGASVTERAVELARTLGIEVRAGNIYRKEG</sequence>
<proteinExistence type="predicted"/>
<comment type="caution">
    <text evidence="2">The sequence shown here is derived from an EMBL/GenBank/DDBJ whole genome shotgun (WGS) entry which is preliminary data.</text>
</comment>
<dbReference type="Pfam" id="PF07788">
    <property type="entry name" value="PDDEXK_10"/>
    <property type="match status" value="1"/>
</dbReference>
<protein>
    <submittedName>
        <fullName evidence="2">DUF3782 domain-containing protein</fullName>
    </submittedName>
</protein>
<organism evidence="2">
    <name type="scientific">Ignisphaera aggregans</name>
    <dbReference type="NCBI Taxonomy" id="334771"/>
    <lineage>
        <taxon>Archaea</taxon>
        <taxon>Thermoproteota</taxon>
        <taxon>Thermoprotei</taxon>
        <taxon>Desulfurococcales</taxon>
        <taxon>Desulfurococcaceae</taxon>
        <taxon>Ignisphaera</taxon>
    </lineage>
</organism>
<evidence type="ECO:0000313" key="2">
    <source>
        <dbReference type="EMBL" id="HGN37147.1"/>
    </source>
</evidence>
<dbReference type="EMBL" id="DTAI01000188">
    <property type="protein sequence ID" value="HGN37147.1"/>
    <property type="molecule type" value="Genomic_DNA"/>
</dbReference>
<dbReference type="InterPro" id="IPR012431">
    <property type="entry name" value="PDDEXK_10"/>
</dbReference>
<dbReference type="Pfam" id="PF12644">
    <property type="entry name" value="DUF3782"/>
    <property type="match status" value="1"/>
</dbReference>
<dbReference type="PANTHER" id="PTHR34314">
    <property type="entry name" value="CRENARCHAEAL PROTEIN, PUTATIVE-RELATED"/>
    <property type="match status" value="1"/>
</dbReference>
<name>A0A7J3I955_9CREN</name>
<gene>
    <name evidence="2" type="ORF">ENT87_06340</name>
</gene>
<dbReference type="AlphaFoldDB" id="A0A7J3I955"/>
<keyword evidence="1" id="KW-0175">Coiled coil</keyword>
<dbReference type="InterPro" id="IPR024271">
    <property type="entry name" value="DUF3782"/>
</dbReference>
<accession>A0A7J3I955</accession>
<feature type="coiled-coil region" evidence="1">
    <location>
        <begin position="32"/>
        <end position="108"/>
    </location>
</feature>
<reference evidence="2" key="1">
    <citation type="journal article" date="2020" name="mSystems">
        <title>Genome- and Community-Level Interaction Insights into Carbon Utilization and Element Cycling Functions of Hydrothermarchaeota in Hydrothermal Sediment.</title>
        <authorList>
            <person name="Zhou Z."/>
            <person name="Liu Y."/>
            <person name="Xu W."/>
            <person name="Pan J."/>
            <person name="Luo Z.H."/>
            <person name="Li M."/>
        </authorList>
    </citation>
    <scope>NUCLEOTIDE SEQUENCE [LARGE SCALE GENOMIC DNA]</scope>
    <source>
        <strain evidence="2">SpSt-618</strain>
    </source>
</reference>
<dbReference type="Gene3D" id="1.20.5.300">
    <property type="match status" value="1"/>
</dbReference>